<evidence type="ECO:0000256" key="1">
    <source>
        <dbReference type="ARBA" id="ARBA00006739"/>
    </source>
</evidence>
<sequence length="390" mass="42797">MFAVFATITVICVFLQLYQYLVYPALLVLLAAVRGGRKVPASVPDAKTTMIICAHNEAGVIGQKIENSLALDPLPDEIIVVDDGSDDGTPDIVAGFTDTTVPVRLITGFPRGGKSAAMNRGAAAAAHEILVFSDATEMYETSAVRHLVAEFSDPSVAVASGAHRIKPISRDEGAGLTGKSEGLYWRYEEKIRKSESDLGATVASVGAILAIRRDDWRDLPPGTINDDAWITMSNLARGRNVRYADKAVSWEEANVSTDQEATRRRRISAGRLLLITQKDVWPLSRPWVLAAFLSHKVLRLALPLLLIAGAVSNLIAVALRPSAGFFVLLLAGHILAFGLAYMGYYAEQHQRRWRLPHLAYHILRANFAGLQAYADLLRRRSFLKWEKPSR</sequence>
<organism evidence="6 7">
    <name type="scientific">Sinisalibacter aestuarii</name>
    <dbReference type="NCBI Taxonomy" id="2949426"/>
    <lineage>
        <taxon>Bacteria</taxon>
        <taxon>Pseudomonadati</taxon>
        <taxon>Pseudomonadota</taxon>
        <taxon>Alphaproteobacteria</taxon>
        <taxon>Rhodobacterales</taxon>
        <taxon>Roseobacteraceae</taxon>
        <taxon>Sinisalibacter</taxon>
    </lineage>
</organism>
<dbReference type="PANTHER" id="PTHR43630:SF1">
    <property type="entry name" value="POLY-BETA-1,6-N-ACETYL-D-GLUCOSAMINE SYNTHASE"/>
    <property type="match status" value="1"/>
</dbReference>
<dbReference type="RefSeq" id="WP_281842201.1">
    <property type="nucleotide sequence ID" value="NZ_BROH01000005.1"/>
</dbReference>
<feature type="transmembrane region" description="Helical" evidence="4">
    <location>
        <begin position="6"/>
        <end position="33"/>
    </location>
</feature>
<evidence type="ECO:0000256" key="3">
    <source>
        <dbReference type="ARBA" id="ARBA00022679"/>
    </source>
</evidence>
<comment type="caution">
    <text evidence="6">The sequence shown here is derived from an EMBL/GenBank/DDBJ whole genome shotgun (WGS) entry which is preliminary data.</text>
</comment>
<keyword evidence="7" id="KW-1185">Reference proteome</keyword>
<keyword evidence="3" id="KW-0808">Transferase</keyword>
<accession>A0ABQ5LTR9</accession>
<protein>
    <recommendedName>
        <fullName evidence="5">Glycosyltransferase 2-like domain-containing protein</fullName>
    </recommendedName>
</protein>
<keyword evidence="4" id="KW-1133">Transmembrane helix</keyword>
<reference evidence="6" key="1">
    <citation type="journal article" date="2023" name="Int. J. Syst. Evol. Microbiol.">
        <title>Sinisalibacter aestuarii sp. nov., isolated from estuarine sediment of the Arakawa River.</title>
        <authorList>
            <person name="Arafat S.T."/>
            <person name="Hirano S."/>
            <person name="Sato A."/>
            <person name="Takeuchi K."/>
            <person name="Yasuda T."/>
            <person name="Terahara T."/>
            <person name="Hamada M."/>
            <person name="Kobayashi T."/>
        </authorList>
    </citation>
    <scope>NUCLEOTIDE SEQUENCE</scope>
    <source>
        <strain evidence="6">B-399</strain>
    </source>
</reference>
<dbReference type="InterPro" id="IPR029044">
    <property type="entry name" value="Nucleotide-diphossugar_trans"/>
</dbReference>
<evidence type="ECO:0000256" key="4">
    <source>
        <dbReference type="SAM" id="Phobius"/>
    </source>
</evidence>
<feature type="domain" description="Glycosyltransferase 2-like" evidence="5">
    <location>
        <begin position="50"/>
        <end position="193"/>
    </location>
</feature>
<keyword evidence="2" id="KW-0328">Glycosyltransferase</keyword>
<evidence type="ECO:0000313" key="6">
    <source>
        <dbReference type="EMBL" id="GKY88153.1"/>
    </source>
</evidence>
<evidence type="ECO:0000256" key="2">
    <source>
        <dbReference type="ARBA" id="ARBA00022676"/>
    </source>
</evidence>
<dbReference type="Pfam" id="PF00535">
    <property type="entry name" value="Glycos_transf_2"/>
    <property type="match status" value="1"/>
</dbReference>
<keyword evidence="4" id="KW-0472">Membrane</keyword>
<dbReference type="PANTHER" id="PTHR43630">
    <property type="entry name" value="POLY-BETA-1,6-N-ACETYL-D-GLUCOSAMINE SYNTHASE"/>
    <property type="match status" value="1"/>
</dbReference>
<dbReference type="Proteomes" id="UP001144205">
    <property type="component" value="Unassembled WGS sequence"/>
</dbReference>
<gene>
    <name evidence="6" type="ORF">STA1M1_20220</name>
</gene>
<dbReference type="InterPro" id="IPR001173">
    <property type="entry name" value="Glyco_trans_2-like"/>
</dbReference>
<evidence type="ECO:0000259" key="5">
    <source>
        <dbReference type="Pfam" id="PF00535"/>
    </source>
</evidence>
<evidence type="ECO:0000313" key="7">
    <source>
        <dbReference type="Proteomes" id="UP001144205"/>
    </source>
</evidence>
<name>A0ABQ5LTR9_9RHOB</name>
<feature type="transmembrane region" description="Helical" evidence="4">
    <location>
        <begin position="325"/>
        <end position="346"/>
    </location>
</feature>
<comment type="similarity">
    <text evidence="1">Belongs to the glycosyltransferase 2 family.</text>
</comment>
<dbReference type="SUPFAM" id="SSF53448">
    <property type="entry name" value="Nucleotide-diphospho-sugar transferases"/>
    <property type="match status" value="1"/>
</dbReference>
<feature type="transmembrane region" description="Helical" evidence="4">
    <location>
        <begin position="300"/>
        <end position="319"/>
    </location>
</feature>
<proteinExistence type="inferred from homology"/>
<dbReference type="EMBL" id="BROH01000005">
    <property type="protein sequence ID" value="GKY88153.1"/>
    <property type="molecule type" value="Genomic_DNA"/>
</dbReference>
<keyword evidence="4" id="KW-0812">Transmembrane</keyword>
<dbReference type="Gene3D" id="3.90.550.10">
    <property type="entry name" value="Spore Coat Polysaccharide Biosynthesis Protein SpsA, Chain A"/>
    <property type="match status" value="1"/>
</dbReference>